<name>A0AAD6WL44_9AGAR</name>
<comment type="caution">
    <text evidence="1">The sequence shown here is derived from an EMBL/GenBank/DDBJ whole genome shotgun (WGS) entry which is preliminary data.</text>
</comment>
<protein>
    <submittedName>
        <fullName evidence="1">Uncharacterized protein</fullName>
    </submittedName>
</protein>
<dbReference type="Proteomes" id="UP001218188">
    <property type="component" value="Unassembled WGS sequence"/>
</dbReference>
<evidence type="ECO:0000313" key="2">
    <source>
        <dbReference type="Proteomes" id="UP001218188"/>
    </source>
</evidence>
<sequence length="325" mass="36276">MRKKWQKKIDVWLADKSEPNPYCLEGGKSAGPSEAAVFAELKTTDAKDTAEGRAVVTDAKSTATAFIKAGVQLEEAQRRIKAETKGVTLVTADRASQIQEMRISFLKKMRTYERLQETFMPGVAALKGAAEERRDSDEPAPRAEDIKLWMPSELKPDARRRACRKGLAEVEAKVRRAQCTDALNDLRSRLHAQKHLITWRNSNSVGQRAATCSATLIGRVGDRIARVAAKYRRAREALIELKGASFAPEFRVLEAKDISTNMEEESDAAARRKLGRLGSSKRARNEPTELNKMFSWLWTVAGGPGEDEQQLHESVRVESLRATLK</sequence>
<dbReference type="AlphaFoldDB" id="A0AAD6WL44"/>
<evidence type="ECO:0000313" key="1">
    <source>
        <dbReference type="EMBL" id="KAJ7016357.1"/>
    </source>
</evidence>
<reference evidence="1" key="1">
    <citation type="submission" date="2023-03" db="EMBL/GenBank/DDBJ databases">
        <title>Massive genome expansion in bonnet fungi (Mycena s.s.) driven by repeated elements and novel gene families across ecological guilds.</title>
        <authorList>
            <consortium name="Lawrence Berkeley National Laboratory"/>
            <person name="Harder C.B."/>
            <person name="Miyauchi S."/>
            <person name="Viragh M."/>
            <person name="Kuo A."/>
            <person name="Thoen E."/>
            <person name="Andreopoulos B."/>
            <person name="Lu D."/>
            <person name="Skrede I."/>
            <person name="Drula E."/>
            <person name="Henrissat B."/>
            <person name="Morin E."/>
            <person name="Kohler A."/>
            <person name="Barry K."/>
            <person name="LaButti K."/>
            <person name="Morin E."/>
            <person name="Salamov A."/>
            <person name="Lipzen A."/>
            <person name="Mereny Z."/>
            <person name="Hegedus B."/>
            <person name="Baldrian P."/>
            <person name="Stursova M."/>
            <person name="Weitz H."/>
            <person name="Taylor A."/>
            <person name="Grigoriev I.V."/>
            <person name="Nagy L.G."/>
            <person name="Martin F."/>
            <person name="Kauserud H."/>
        </authorList>
    </citation>
    <scope>NUCLEOTIDE SEQUENCE</scope>
    <source>
        <strain evidence="1">CBHHK200</strain>
    </source>
</reference>
<accession>A0AAD6WL44</accession>
<keyword evidence="2" id="KW-1185">Reference proteome</keyword>
<gene>
    <name evidence="1" type="ORF">C8F04DRAFT_1281636</name>
</gene>
<proteinExistence type="predicted"/>
<dbReference type="EMBL" id="JARJCM010000520">
    <property type="protein sequence ID" value="KAJ7016357.1"/>
    <property type="molecule type" value="Genomic_DNA"/>
</dbReference>
<organism evidence="1 2">
    <name type="scientific">Mycena alexandri</name>
    <dbReference type="NCBI Taxonomy" id="1745969"/>
    <lineage>
        <taxon>Eukaryota</taxon>
        <taxon>Fungi</taxon>
        <taxon>Dikarya</taxon>
        <taxon>Basidiomycota</taxon>
        <taxon>Agaricomycotina</taxon>
        <taxon>Agaricomycetes</taxon>
        <taxon>Agaricomycetidae</taxon>
        <taxon>Agaricales</taxon>
        <taxon>Marasmiineae</taxon>
        <taxon>Mycenaceae</taxon>
        <taxon>Mycena</taxon>
    </lineage>
</organism>